<feature type="non-terminal residue" evidence="1">
    <location>
        <position position="106"/>
    </location>
</feature>
<comment type="caution">
    <text evidence="1">The sequence shown here is derived from an EMBL/GenBank/DDBJ whole genome shotgun (WGS) entry which is preliminary data.</text>
</comment>
<dbReference type="EMBL" id="JAAKZV010000009">
    <property type="protein sequence ID" value="NGN63077.1"/>
    <property type="molecule type" value="Genomic_DNA"/>
</dbReference>
<evidence type="ECO:0000313" key="1">
    <source>
        <dbReference type="EMBL" id="NGN63077.1"/>
    </source>
</evidence>
<accession>A0A6G4TVL0</accession>
<gene>
    <name evidence="1" type="ORF">G5C51_04040</name>
</gene>
<sequence length="106" mass="11109">MTGVRGARLAAPAGDADAVLVRFAHRFGAGSDRTLAFLAAVAAALDAGHRADVYWAGRLTLCGSRAELDRYDEAFAAYFSGHAPLRIPASRPRLTLAALAGEAPRD</sequence>
<name>A0A6G4TVL0_9ACTN</name>
<proteinExistence type="predicted"/>
<keyword evidence="2" id="KW-1185">Reference proteome</keyword>
<organism evidence="1 2">
    <name type="scientific">Streptomyces coryli</name>
    <dbReference type="NCBI Taxonomy" id="1128680"/>
    <lineage>
        <taxon>Bacteria</taxon>
        <taxon>Bacillati</taxon>
        <taxon>Actinomycetota</taxon>
        <taxon>Actinomycetes</taxon>
        <taxon>Kitasatosporales</taxon>
        <taxon>Streptomycetaceae</taxon>
        <taxon>Streptomyces</taxon>
    </lineage>
</organism>
<dbReference type="AlphaFoldDB" id="A0A6G4TVL0"/>
<reference evidence="1 2" key="1">
    <citation type="submission" date="2020-02" db="EMBL/GenBank/DDBJ databases">
        <title>Whole-genome analyses of novel actinobacteria.</title>
        <authorList>
            <person name="Sahin N."/>
        </authorList>
    </citation>
    <scope>NUCLEOTIDE SEQUENCE [LARGE SCALE GENOMIC DNA]</scope>
    <source>
        <strain evidence="1 2">A7024</strain>
    </source>
</reference>
<protein>
    <submittedName>
        <fullName evidence="1">Uncharacterized protein</fullName>
    </submittedName>
</protein>
<evidence type="ECO:0000313" key="2">
    <source>
        <dbReference type="Proteomes" id="UP000481583"/>
    </source>
</evidence>
<dbReference type="Proteomes" id="UP000481583">
    <property type="component" value="Unassembled WGS sequence"/>
</dbReference>